<keyword evidence="8" id="KW-1185">Reference proteome</keyword>
<dbReference type="AlphaFoldDB" id="A0A915I9F7"/>
<dbReference type="SMART" id="SM01337">
    <property type="entry name" value="APC10"/>
    <property type="match status" value="1"/>
</dbReference>
<keyword evidence="3" id="KW-0132">Cell division</keyword>
<dbReference type="Gene3D" id="2.60.120.260">
    <property type="entry name" value="Galactose-binding domain-like"/>
    <property type="match status" value="1"/>
</dbReference>
<dbReference type="InterPro" id="IPR004939">
    <property type="entry name" value="APC_su10/DOC_dom"/>
</dbReference>
<organism evidence="8 9">
    <name type="scientific">Romanomermis culicivorax</name>
    <name type="common">Nematode worm</name>
    <dbReference type="NCBI Taxonomy" id="13658"/>
    <lineage>
        <taxon>Eukaryota</taxon>
        <taxon>Metazoa</taxon>
        <taxon>Ecdysozoa</taxon>
        <taxon>Nematoda</taxon>
        <taxon>Enoplea</taxon>
        <taxon>Dorylaimia</taxon>
        <taxon>Mermithida</taxon>
        <taxon>Mermithoidea</taxon>
        <taxon>Mermithidae</taxon>
        <taxon>Romanomermis</taxon>
    </lineage>
</organism>
<keyword evidence="4" id="KW-0498">Mitosis</keyword>
<dbReference type="SUPFAM" id="SSF49785">
    <property type="entry name" value="Galactose-binding domain-like"/>
    <property type="match status" value="1"/>
</dbReference>
<dbReference type="GO" id="GO:0031145">
    <property type="term" value="P:anaphase-promoting complex-dependent catabolic process"/>
    <property type="evidence" value="ECO:0007669"/>
    <property type="project" value="InterPro"/>
</dbReference>
<evidence type="ECO:0000256" key="1">
    <source>
        <dbReference type="ARBA" id="ARBA00006762"/>
    </source>
</evidence>
<feature type="domain" description="DOC" evidence="7">
    <location>
        <begin position="2"/>
        <end position="132"/>
    </location>
</feature>
<evidence type="ECO:0000256" key="3">
    <source>
        <dbReference type="ARBA" id="ARBA00022618"/>
    </source>
</evidence>
<proteinExistence type="inferred from homology"/>
<reference evidence="9" key="1">
    <citation type="submission" date="2022-11" db="UniProtKB">
        <authorList>
            <consortium name="WormBaseParasite"/>
        </authorList>
    </citation>
    <scope>IDENTIFICATION</scope>
</reference>
<keyword evidence="6" id="KW-0131">Cell cycle</keyword>
<evidence type="ECO:0000256" key="2">
    <source>
        <dbReference type="ARBA" id="ARBA00013927"/>
    </source>
</evidence>
<evidence type="ECO:0000256" key="4">
    <source>
        <dbReference type="ARBA" id="ARBA00022776"/>
    </source>
</evidence>
<comment type="similarity">
    <text evidence="1">Belongs to the APC10 family.</text>
</comment>
<protein>
    <recommendedName>
        <fullName evidence="2">Anaphase-promoting complex subunit 10</fullName>
    </recommendedName>
</protein>
<keyword evidence="5" id="KW-0833">Ubl conjugation pathway</keyword>
<dbReference type="GO" id="GO:0070979">
    <property type="term" value="P:protein K11-linked ubiquitination"/>
    <property type="evidence" value="ECO:0007669"/>
    <property type="project" value="TreeGrafter"/>
</dbReference>
<sequence>MDRSSTSTEAKLKDLKSLLPPSLIELNSRAVWSLSSCKAGYGIDHLLDNNVETYWQSDGAQPHLVNIMFRKKTAVSHVALYADLKADESYTPSRLSLRVGTHFNDLIDIKQIELKVKNFVTSVVGLDSKEKK</sequence>
<dbReference type="GO" id="GO:0051301">
    <property type="term" value="P:cell division"/>
    <property type="evidence" value="ECO:0007669"/>
    <property type="project" value="UniProtKB-KW"/>
</dbReference>
<dbReference type="Pfam" id="PF03256">
    <property type="entry name" value="ANAPC10"/>
    <property type="match status" value="1"/>
</dbReference>
<dbReference type="WBParaSite" id="nRc.2.0.1.t10810-RA">
    <property type="protein sequence ID" value="nRc.2.0.1.t10810-RA"/>
    <property type="gene ID" value="nRc.2.0.1.g10810"/>
</dbReference>
<dbReference type="OMA" id="RDQPAQT"/>
<dbReference type="InterPro" id="IPR008979">
    <property type="entry name" value="Galactose-bd-like_sf"/>
</dbReference>
<dbReference type="PANTHER" id="PTHR12936:SF0">
    <property type="entry name" value="ANAPHASE-PROMOTING COMPLEX SUBUNIT 10"/>
    <property type="match status" value="1"/>
</dbReference>
<name>A0A915I9F7_ROMCU</name>
<accession>A0A915I9F7</accession>
<dbReference type="Proteomes" id="UP000887565">
    <property type="component" value="Unplaced"/>
</dbReference>
<evidence type="ECO:0000313" key="9">
    <source>
        <dbReference type="WBParaSite" id="nRc.2.0.1.t10810-RA"/>
    </source>
</evidence>
<evidence type="ECO:0000256" key="5">
    <source>
        <dbReference type="ARBA" id="ARBA00022786"/>
    </source>
</evidence>
<dbReference type="PANTHER" id="PTHR12936">
    <property type="entry name" value="ANAPHASE-PROMOTING COMPLEX 10"/>
    <property type="match status" value="1"/>
</dbReference>
<dbReference type="PROSITE" id="PS51284">
    <property type="entry name" value="DOC"/>
    <property type="match status" value="1"/>
</dbReference>
<dbReference type="GO" id="GO:0005680">
    <property type="term" value="C:anaphase-promoting complex"/>
    <property type="evidence" value="ECO:0007669"/>
    <property type="project" value="InterPro"/>
</dbReference>
<dbReference type="InterPro" id="IPR016901">
    <property type="entry name" value="APC10/Doc1"/>
</dbReference>
<evidence type="ECO:0000259" key="7">
    <source>
        <dbReference type="PROSITE" id="PS51284"/>
    </source>
</evidence>
<dbReference type="CDD" id="cd08366">
    <property type="entry name" value="APC10"/>
    <property type="match status" value="1"/>
</dbReference>
<evidence type="ECO:0000313" key="8">
    <source>
        <dbReference type="Proteomes" id="UP000887565"/>
    </source>
</evidence>
<evidence type="ECO:0000256" key="6">
    <source>
        <dbReference type="ARBA" id="ARBA00023306"/>
    </source>
</evidence>